<dbReference type="InterPro" id="IPR023416">
    <property type="entry name" value="Transthyretin/HIU_hydrolase_d"/>
</dbReference>
<comment type="caution">
    <text evidence="13">The sequence shown here is derived from an EMBL/GenBank/DDBJ whole genome shotgun (WGS) entry which is preliminary data.</text>
</comment>
<reference evidence="13 14" key="1">
    <citation type="submission" date="2019-03" db="EMBL/GenBank/DDBJ databases">
        <title>Nitrincola sp. nov. isolated from an Indian soda lake.</title>
        <authorList>
            <person name="Joshi A."/>
            <person name="Thite S.V."/>
            <person name="Joseph N."/>
            <person name="Dhotre D."/>
            <person name="Moorthy M."/>
            <person name="Shouche Y.S."/>
        </authorList>
    </citation>
    <scope>NUCLEOTIDE SEQUENCE [LARGE SCALE GENOMIC DNA]</scope>
    <source>
        <strain evidence="13 14">MEB193</strain>
    </source>
</reference>
<comment type="pathway">
    <text evidence="3">Purine metabolism; urate degradation; (S)-allantoin from urate: step 3/3.</text>
</comment>
<dbReference type="NCBIfam" id="TIGR03180">
    <property type="entry name" value="UraD_2"/>
    <property type="match status" value="1"/>
</dbReference>
<sequence length="285" mass="31708">MTLAEFNQAETDSARELLANCCVSRAWIQTMLACRPFVNVDDLLVKAAEIWLQLEASDYLEAFTGHPQIGDLASLQARYAQTQALAAAEQSAVQSAGPEVLQALAAANAEYLDRFGYIFIVCAQGKSALEMLTLLRARLLHSSEDELRLAAAEQSKITRLRLLQALASARSAPGQITTHVLDTARGVPAQGILLHLLQHREQAWHPLALGITNTDGRVMDLLLPEQRLPAGRYRMRFELSPYWQAQQQRTFYPQVEIEFCVEESGAHYHIPLLLSPFGYSTYRGS</sequence>
<evidence type="ECO:0000256" key="8">
    <source>
        <dbReference type="ARBA" id="ARBA00022793"/>
    </source>
</evidence>
<gene>
    <name evidence="13" type="primary">uraD</name>
    <name evidence="13" type="ORF">E1H14_09060</name>
</gene>
<dbReference type="InterPro" id="IPR023419">
    <property type="entry name" value="Transthyretin_CS"/>
</dbReference>
<dbReference type="InterPro" id="IPR017595">
    <property type="entry name" value="OHCU_decarboxylase-2"/>
</dbReference>
<dbReference type="Pfam" id="PF00576">
    <property type="entry name" value="Transthyretin"/>
    <property type="match status" value="1"/>
</dbReference>
<dbReference type="GO" id="GO:0051997">
    <property type="term" value="F:2-oxo-4-hydroxy-4-carboxy-5-ureidoimidazoline decarboxylase activity"/>
    <property type="evidence" value="ECO:0007669"/>
    <property type="project" value="UniProtKB-EC"/>
</dbReference>
<feature type="binding site" evidence="11">
    <location>
        <position position="179"/>
    </location>
    <ligand>
        <name>substrate</name>
    </ligand>
</feature>
<dbReference type="GO" id="GO:0006144">
    <property type="term" value="P:purine nucleobase metabolic process"/>
    <property type="evidence" value="ECO:0007669"/>
    <property type="project" value="UniProtKB-KW"/>
</dbReference>
<dbReference type="PANTHER" id="PTHR43466">
    <property type="entry name" value="2-OXO-4-HYDROXY-4-CARBOXY-5-UREIDOIMIDAZOLINE DECARBOXYLASE-RELATED"/>
    <property type="match status" value="1"/>
</dbReference>
<dbReference type="NCBIfam" id="NF010372">
    <property type="entry name" value="PRK13798.1"/>
    <property type="match status" value="1"/>
</dbReference>
<evidence type="ECO:0000256" key="10">
    <source>
        <dbReference type="ARBA" id="ARBA00023239"/>
    </source>
</evidence>
<proteinExistence type="predicted"/>
<dbReference type="GO" id="GO:0019628">
    <property type="term" value="P:urate catabolic process"/>
    <property type="evidence" value="ECO:0007669"/>
    <property type="project" value="TreeGrafter"/>
</dbReference>
<dbReference type="InterPro" id="IPR014306">
    <property type="entry name" value="Hydroxyisourate_hydrolase"/>
</dbReference>
<evidence type="ECO:0000313" key="14">
    <source>
        <dbReference type="Proteomes" id="UP000325302"/>
    </source>
</evidence>
<keyword evidence="14" id="KW-1185">Reference proteome</keyword>
<keyword evidence="8" id="KW-0210">Decarboxylase</keyword>
<feature type="binding site" evidence="11">
    <location>
        <position position="217"/>
    </location>
    <ligand>
        <name>substrate</name>
    </ligand>
</feature>
<keyword evidence="10 13" id="KW-0456">Lyase</keyword>
<dbReference type="Pfam" id="PF09349">
    <property type="entry name" value="OHCU_decarbox"/>
    <property type="match status" value="1"/>
</dbReference>
<dbReference type="SUPFAM" id="SSF49472">
    <property type="entry name" value="Transthyretin (synonym: prealbumin)"/>
    <property type="match status" value="1"/>
</dbReference>
<evidence type="ECO:0000256" key="4">
    <source>
        <dbReference type="ARBA" id="ARBA00012257"/>
    </source>
</evidence>
<dbReference type="EMBL" id="SMRS01000006">
    <property type="protein sequence ID" value="KAA0874411.1"/>
    <property type="molecule type" value="Genomic_DNA"/>
</dbReference>
<dbReference type="Proteomes" id="UP000325302">
    <property type="component" value="Unassembled WGS sequence"/>
</dbReference>
<organism evidence="13 14">
    <name type="scientific">Nitrincola tapanii</name>
    <dbReference type="NCBI Taxonomy" id="1708751"/>
    <lineage>
        <taxon>Bacteria</taxon>
        <taxon>Pseudomonadati</taxon>
        <taxon>Pseudomonadota</taxon>
        <taxon>Gammaproteobacteria</taxon>
        <taxon>Oceanospirillales</taxon>
        <taxon>Oceanospirillaceae</taxon>
        <taxon>Nitrincola</taxon>
    </lineage>
</organism>
<dbReference type="RefSeq" id="WP_149391144.1">
    <property type="nucleotide sequence ID" value="NZ_SMRS01000006.1"/>
</dbReference>
<evidence type="ECO:0000256" key="1">
    <source>
        <dbReference type="ARBA" id="ARBA00001043"/>
    </source>
</evidence>
<dbReference type="SUPFAM" id="SSF158694">
    <property type="entry name" value="UraD-Like"/>
    <property type="match status" value="1"/>
</dbReference>
<evidence type="ECO:0000313" key="13">
    <source>
        <dbReference type="EMBL" id="KAA0874411.1"/>
    </source>
</evidence>
<feature type="binding site" evidence="11">
    <location>
        <position position="282"/>
    </location>
    <ligand>
        <name>substrate</name>
    </ligand>
</feature>
<dbReference type="EC" id="3.5.2.17" evidence="5"/>
<dbReference type="InterPro" id="IPR018020">
    <property type="entry name" value="OHCU_decarboxylase"/>
</dbReference>
<dbReference type="InterPro" id="IPR000895">
    <property type="entry name" value="Transthyretin/HIU_hydrolase"/>
</dbReference>
<protein>
    <recommendedName>
        <fullName evidence="6">5-hydroxyisourate hydrolase</fullName>
        <ecNumber evidence="5">3.5.2.17</ecNumber>
        <ecNumber evidence="4">4.1.1.97</ecNumber>
    </recommendedName>
</protein>
<dbReference type="AlphaFoldDB" id="A0A5A9W4E2"/>
<evidence type="ECO:0000259" key="12">
    <source>
        <dbReference type="SMART" id="SM00095"/>
    </source>
</evidence>
<evidence type="ECO:0000256" key="9">
    <source>
        <dbReference type="ARBA" id="ARBA00022801"/>
    </source>
</evidence>
<dbReference type="GO" id="GO:0033971">
    <property type="term" value="F:hydroxyisourate hydrolase activity"/>
    <property type="evidence" value="ECO:0007669"/>
    <property type="project" value="UniProtKB-EC"/>
</dbReference>
<evidence type="ECO:0000256" key="3">
    <source>
        <dbReference type="ARBA" id="ARBA00004754"/>
    </source>
</evidence>
<name>A0A5A9W4E2_9GAMM</name>
<dbReference type="NCBIfam" id="TIGR02962">
    <property type="entry name" value="hdxy_isourate"/>
    <property type="match status" value="1"/>
</dbReference>
<dbReference type="CDD" id="cd05822">
    <property type="entry name" value="TLP_HIUase"/>
    <property type="match status" value="1"/>
</dbReference>
<feature type="domain" description="Transthyretin/hydroxyisourate hydrolase" evidence="12">
    <location>
        <begin position="171"/>
        <end position="284"/>
    </location>
</feature>
<evidence type="ECO:0000256" key="6">
    <source>
        <dbReference type="ARBA" id="ARBA00017539"/>
    </source>
</evidence>
<comment type="catalytic activity">
    <reaction evidence="2">
        <text>5-hydroxy-2-oxo-4-ureido-2,5-dihydro-1H-imidazole-5-carboxylate + H(+) = (S)-allantoin + CO2</text>
        <dbReference type="Rhea" id="RHEA:26301"/>
        <dbReference type="ChEBI" id="CHEBI:15378"/>
        <dbReference type="ChEBI" id="CHEBI:15678"/>
        <dbReference type="ChEBI" id="CHEBI:16526"/>
        <dbReference type="ChEBI" id="CHEBI:58639"/>
        <dbReference type="EC" id="4.1.1.97"/>
    </reaction>
</comment>
<dbReference type="SMART" id="SM00095">
    <property type="entry name" value="TR_THY"/>
    <property type="match status" value="1"/>
</dbReference>
<dbReference type="PRINTS" id="PR00189">
    <property type="entry name" value="TRNSTHYRETIN"/>
</dbReference>
<comment type="catalytic activity">
    <reaction evidence="1">
        <text>5-hydroxyisourate + H2O = 5-hydroxy-2-oxo-4-ureido-2,5-dihydro-1H-imidazole-5-carboxylate + H(+)</text>
        <dbReference type="Rhea" id="RHEA:23736"/>
        <dbReference type="ChEBI" id="CHEBI:15377"/>
        <dbReference type="ChEBI" id="CHEBI:15378"/>
        <dbReference type="ChEBI" id="CHEBI:18072"/>
        <dbReference type="ChEBI" id="CHEBI:58639"/>
        <dbReference type="EC" id="3.5.2.17"/>
    </reaction>
</comment>
<dbReference type="PROSITE" id="PS00769">
    <property type="entry name" value="TRANSTHYRETIN_2"/>
    <property type="match status" value="1"/>
</dbReference>
<dbReference type="EC" id="4.1.1.97" evidence="4"/>
<evidence type="ECO:0000256" key="2">
    <source>
        <dbReference type="ARBA" id="ARBA00001163"/>
    </source>
</evidence>
<evidence type="ECO:0000256" key="5">
    <source>
        <dbReference type="ARBA" id="ARBA00012609"/>
    </source>
</evidence>
<evidence type="ECO:0000256" key="11">
    <source>
        <dbReference type="PIRSR" id="PIRSR600895-51"/>
    </source>
</evidence>
<dbReference type="Gene3D" id="2.60.40.180">
    <property type="entry name" value="Transthyretin/hydroxyisourate hydrolase domain"/>
    <property type="match status" value="1"/>
</dbReference>
<dbReference type="OrthoDB" id="9800909at2"/>
<keyword evidence="7" id="KW-0659">Purine metabolism</keyword>
<evidence type="ECO:0000256" key="7">
    <source>
        <dbReference type="ARBA" id="ARBA00022631"/>
    </source>
</evidence>
<keyword evidence="9" id="KW-0378">Hydrolase</keyword>
<accession>A0A5A9W4E2</accession>
<dbReference type="InterPro" id="IPR036778">
    <property type="entry name" value="OHCU_decarboxylase_sf"/>
</dbReference>
<dbReference type="InterPro" id="IPR036817">
    <property type="entry name" value="Transthyretin/HIU_hydrolase_sf"/>
</dbReference>
<dbReference type="PANTHER" id="PTHR43466:SF1">
    <property type="entry name" value="2-OXO-4-HYDROXY-4-CARBOXY-5-UREIDOIMIDAZOLINE DECARBOXYLASE-RELATED"/>
    <property type="match status" value="1"/>
</dbReference>
<dbReference type="Gene3D" id="1.10.3330.10">
    <property type="entry name" value="Oxo-4-hydroxy-4-carboxy-5-ureidoimidazoline decarboxylase"/>
    <property type="match status" value="1"/>
</dbReference>